<evidence type="ECO:0000256" key="2">
    <source>
        <dbReference type="ARBA" id="ARBA00021134"/>
    </source>
</evidence>
<dbReference type="InterPro" id="IPR029063">
    <property type="entry name" value="SAM-dependent_MTases_sf"/>
</dbReference>
<gene>
    <name evidence="9" type="ORF">XYLVIOL_LOCUS8101</name>
</gene>
<keyword evidence="5 7" id="KW-0949">S-adenosyl-L-methionine</keyword>
<evidence type="ECO:0000256" key="5">
    <source>
        <dbReference type="ARBA" id="ARBA00022691"/>
    </source>
</evidence>
<name>A0ABP1P6K9_XYLVO</name>
<dbReference type="PANTHER" id="PTHR16121">
    <property type="entry name" value="CAP-SPECIFIC MRNA (NUCLEOSIDE-2'-O-)-METHYLTRANSFERASE 1-RELATED"/>
    <property type="match status" value="1"/>
</dbReference>
<accession>A0ABP1P6K9</accession>
<comment type="caution">
    <text evidence="9">The sequence shown here is derived from an EMBL/GenBank/DDBJ whole genome shotgun (WGS) entry which is preliminary data.</text>
</comment>
<dbReference type="EC" id="2.1.1.296" evidence="1"/>
<dbReference type="EMBL" id="CAXAJV020001296">
    <property type="protein sequence ID" value="CAL7946995.1"/>
    <property type="molecule type" value="Genomic_DNA"/>
</dbReference>
<keyword evidence="4 7" id="KW-0808">Transferase</keyword>
<keyword evidence="10" id="KW-1185">Reference proteome</keyword>
<feature type="active site" description="Proton acceptor" evidence="7">
    <location>
        <position position="279"/>
    </location>
</feature>
<dbReference type="Proteomes" id="UP001642520">
    <property type="component" value="Unassembled WGS sequence"/>
</dbReference>
<dbReference type="Pfam" id="PF01728">
    <property type="entry name" value="FtsJ"/>
    <property type="match status" value="1"/>
</dbReference>
<dbReference type="SUPFAM" id="SSF53335">
    <property type="entry name" value="S-adenosyl-L-methionine-dependent methyltransferases"/>
    <property type="match status" value="1"/>
</dbReference>
<feature type="binding site" evidence="7">
    <location>
        <position position="152"/>
    </location>
    <ligand>
        <name>S-adenosyl-L-methionine</name>
        <dbReference type="ChEBI" id="CHEBI:59789"/>
    </ligand>
</feature>
<evidence type="ECO:0000256" key="3">
    <source>
        <dbReference type="ARBA" id="ARBA00022603"/>
    </source>
</evidence>
<dbReference type="PROSITE" id="PS51614">
    <property type="entry name" value="SAM_MT_ADRIFT"/>
    <property type="match status" value="1"/>
</dbReference>
<protein>
    <recommendedName>
        <fullName evidence="2">Cap-specific mRNA (nucleoside-2'-O-)-methyltransferase 2</fullName>
        <ecNumber evidence="1">2.1.1.296</ecNumber>
    </recommendedName>
</protein>
<evidence type="ECO:0000256" key="4">
    <source>
        <dbReference type="ARBA" id="ARBA00022679"/>
    </source>
</evidence>
<evidence type="ECO:0000256" key="7">
    <source>
        <dbReference type="PROSITE-ProRule" id="PRU00946"/>
    </source>
</evidence>
<dbReference type="Gene3D" id="3.40.50.12760">
    <property type="match status" value="1"/>
</dbReference>
<feature type="domain" description="Adrift-type SAM-dependent 2'-O-MTase" evidence="8">
    <location>
        <begin position="111"/>
        <end position="326"/>
    </location>
</feature>
<evidence type="ECO:0000256" key="6">
    <source>
        <dbReference type="ARBA" id="ARBA00049477"/>
    </source>
</evidence>
<evidence type="ECO:0000313" key="9">
    <source>
        <dbReference type="EMBL" id="CAL7946995.1"/>
    </source>
</evidence>
<evidence type="ECO:0000256" key="1">
    <source>
        <dbReference type="ARBA" id="ARBA00012770"/>
    </source>
</evidence>
<evidence type="ECO:0000259" key="8">
    <source>
        <dbReference type="PROSITE" id="PS51614"/>
    </source>
</evidence>
<organism evidence="9 10">
    <name type="scientific">Xylocopa violacea</name>
    <name type="common">Violet carpenter bee</name>
    <name type="synonym">Apis violacea</name>
    <dbReference type="NCBI Taxonomy" id="135666"/>
    <lineage>
        <taxon>Eukaryota</taxon>
        <taxon>Metazoa</taxon>
        <taxon>Ecdysozoa</taxon>
        <taxon>Arthropoda</taxon>
        <taxon>Hexapoda</taxon>
        <taxon>Insecta</taxon>
        <taxon>Pterygota</taxon>
        <taxon>Neoptera</taxon>
        <taxon>Endopterygota</taxon>
        <taxon>Hymenoptera</taxon>
        <taxon>Apocrita</taxon>
        <taxon>Aculeata</taxon>
        <taxon>Apoidea</taxon>
        <taxon>Anthophila</taxon>
        <taxon>Apidae</taxon>
        <taxon>Xylocopa</taxon>
        <taxon>Xylocopa</taxon>
    </lineage>
</organism>
<sequence length="699" mass="81453">MDVTETDLEKKQILTNNNPLHENQTEDEYINNLFKKRFTIVNNECYQLPEPTAMFKDSPWTVPILQRLKNELNCIKNRLNDYDLDKWQVHTNLWNSARDVMLRLKTDIQPELLTQAWCKFHEMVSSFPLVPIDHIRNNDKFFKSIHLCEAPGAFITSLNHWLKTNVPDIQWNWIAMTLNPYYEGNSASAMIDDDRFIRHTLDHWYFGEDSTGNLMNIENLNKLLKVVEPYHDIFLITADGSRDCVDVPGEQESILTHLHYCETVTALQLLAAGGSFVLKIFTIFECNTICLIYLLSCCFDNVNIIKPATSKGGNSETYVVCTKYKGPTFIIPYLEKLKEHYEHGPEQAIFSKHDIPDAFIEKIIRCSEFFQSQQHLVIKNNMYTFHFGNAKMLRNMKQIQHLVADKYIRDYNIKPLESGEIVGNAAILKKIANFYQHKRSLQGSYNERCKKQYLAPLDRIKSFCNDFNNIEIRVSPGKVMKYKFKELPENLEIRSGKTFDKICSSKFCNKIALRVQNGVDDTLNKINREVQFPSAESISKLLDKIQRMQKHKTLIFRYTDAYDSHRIINEIYDTLHNLEDGTTLVLIGYSLLTHLSIELFYLISFAFNSLEIIVCNDVGLQIKLLHYKYNFKVLRFLNEIKAASSEAQRSGKAILGIMSPLVVYEERDLYYSTDFNHWIIKTYVHYVLDTLLKSNVPNF</sequence>
<feature type="binding site" evidence="7">
    <location>
        <position position="239"/>
    </location>
    <ligand>
        <name>S-adenosyl-L-methionine</name>
        <dbReference type="ChEBI" id="CHEBI:59789"/>
    </ligand>
</feature>
<dbReference type="InterPro" id="IPR050851">
    <property type="entry name" value="mRNA_Cap_2O-Ribose_MeTrfase"/>
</dbReference>
<reference evidence="9 10" key="1">
    <citation type="submission" date="2024-08" db="EMBL/GenBank/DDBJ databases">
        <authorList>
            <person name="Will J Nash"/>
            <person name="Angela Man"/>
            <person name="Seanna McTaggart"/>
            <person name="Kendall Baker"/>
            <person name="Tom Barker"/>
            <person name="Leah Catchpole"/>
            <person name="Alex Durrant"/>
            <person name="Karim Gharbi"/>
            <person name="Naomi Irish"/>
            <person name="Gemy Kaithakottil"/>
            <person name="Debby Ku"/>
            <person name="Aaliyah Providence"/>
            <person name="Felix Shaw"/>
            <person name="David Swarbreck"/>
            <person name="Chris Watkins"/>
            <person name="Ann M. McCartney"/>
            <person name="Giulio Formenti"/>
            <person name="Alice Mouton"/>
            <person name="Noel Vella"/>
            <person name="Bjorn M von Reumont"/>
            <person name="Adriana Vella"/>
            <person name="Wilfried Haerty"/>
        </authorList>
    </citation>
    <scope>NUCLEOTIDE SEQUENCE [LARGE SCALE GENOMIC DNA]</scope>
</reference>
<proteinExistence type="predicted"/>
<dbReference type="PANTHER" id="PTHR16121:SF2">
    <property type="entry name" value="CAP-SPECIFIC MRNA (NUCLEOSIDE-2'-O-)-METHYLTRANSFERASE 2"/>
    <property type="match status" value="1"/>
</dbReference>
<feature type="binding site" evidence="7">
    <location>
        <position position="171"/>
    </location>
    <ligand>
        <name>S-adenosyl-L-methionine</name>
        <dbReference type="ChEBI" id="CHEBI:59789"/>
    </ligand>
</feature>
<comment type="catalytic activity">
    <reaction evidence="6">
        <text>a 5'-end (N(7)-methyl 5'-triphosphoguanosine)-(2'-O-methyl-ribonucleoside)-(ribonucleotide) in mRNA + S-adenosyl-L-methionine = a 5'-end (N(7)-methyl 5'-triphosphoguanosine)-(2'-O-methyl-ribonucleoside)-(2'-O-methyl-ribonucleotide) in mRNA + S-adenosyl-L-homocysteine + H(+)</text>
        <dbReference type="Rhea" id="RHEA:67024"/>
        <dbReference type="Rhea" id="RHEA-COMP:17169"/>
        <dbReference type="Rhea" id="RHEA-COMP:17170"/>
        <dbReference type="ChEBI" id="CHEBI:15378"/>
        <dbReference type="ChEBI" id="CHEBI:57856"/>
        <dbReference type="ChEBI" id="CHEBI:59789"/>
        <dbReference type="ChEBI" id="CHEBI:167612"/>
        <dbReference type="ChEBI" id="CHEBI:167614"/>
        <dbReference type="EC" id="2.1.1.296"/>
    </reaction>
</comment>
<dbReference type="InterPro" id="IPR002877">
    <property type="entry name" value="RNA_MeTrfase_FtsJ_dom"/>
</dbReference>
<dbReference type="InterPro" id="IPR025807">
    <property type="entry name" value="Adrift-typ_MeTrfase"/>
</dbReference>
<evidence type="ECO:0000313" key="10">
    <source>
        <dbReference type="Proteomes" id="UP001642520"/>
    </source>
</evidence>
<keyword evidence="3 7" id="KW-0489">Methyltransferase</keyword>